<reference evidence="1 2" key="1">
    <citation type="journal article" date="2019" name="Int. J. Syst. Evol. Microbiol.">
        <title>The Global Catalogue of Microorganisms (GCM) 10K type strain sequencing project: providing services to taxonomists for standard genome sequencing and annotation.</title>
        <authorList>
            <consortium name="The Broad Institute Genomics Platform"/>
            <consortium name="The Broad Institute Genome Sequencing Center for Infectious Disease"/>
            <person name="Wu L."/>
            <person name="Ma J."/>
        </authorList>
    </citation>
    <scope>NUCLEOTIDE SEQUENCE [LARGE SCALE GENOMIC DNA]</scope>
    <source>
        <strain evidence="1 2">JCM 14307</strain>
    </source>
</reference>
<dbReference type="RefSeq" id="WP_344154698.1">
    <property type="nucleotide sequence ID" value="NZ_BAAANF010000016.1"/>
</dbReference>
<name>A0ABN2HT30_9ACTN</name>
<proteinExistence type="predicted"/>
<sequence>MHNNCGNKQCYRVEQDWTGDQLESVAAYATEEDSYSTTFFGQGKRIYGASCTG</sequence>
<accession>A0ABN2HT30</accession>
<gene>
    <name evidence="1" type="ORF">GCM10009745_43070</name>
</gene>
<organism evidence="1 2">
    <name type="scientific">Kribbella yunnanensis</name>
    <dbReference type="NCBI Taxonomy" id="190194"/>
    <lineage>
        <taxon>Bacteria</taxon>
        <taxon>Bacillati</taxon>
        <taxon>Actinomycetota</taxon>
        <taxon>Actinomycetes</taxon>
        <taxon>Propionibacteriales</taxon>
        <taxon>Kribbellaceae</taxon>
        <taxon>Kribbella</taxon>
    </lineage>
</organism>
<evidence type="ECO:0000313" key="2">
    <source>
        <dbReference type="Proteomes" id="UP001500280"/>
    </source>
</evidence>
<dbReference type="EMBL" id="BAAANF010000016">
    <property type="protein sequence ID" value="GAA1692964.1"/>
    <property type="molecule type" value="Genomic_DNA"/>
</dbReference>
<protein>
    <submittedName>
        <fullName evidence="1">Uncharacterized protein</fullName>
    </submittedName>
</protein>
<dbReference type="Proteomes" id="UP001500280">
    <property type="component" value="Unassembled WGS sequence"/>
</dbReference>
<evidence type="ECO:0000313" key="1">
    <source>
        <dbReference type="EMBL" id="GAA1692964.1"/>
    </source>
</evidence>
<keyword evidence="2" id="KW-1185">Reference proteome</keyword>
<comment type="caution">
    <text evidence="1">The sequence shown here is derived from an EMBL/GenBank/DDBJ whole genome shotgun (WGS) entry which is preliminary data.</text>
</comment>